<dbReference type="Pfam" id="PF08220">
    <property type="entry name" value="HTH_DeoR"/>
    <property type="match status" value="1"/>
</dbReference>
<dbReference type="InterPro" id="IPR050313">
    <property type="entry name" value="Carb_Metab_HTH_regulators"/>
</dbReference>
<dbReference type="SUPFAM" id="SSF100950">
    <property type="entry name" value="NagB/RpiA/CoA transferase-like"/>
    <property type="match status" value="1"/>
</dbReference>
<proteinExistence type="predicted"/>
<dbReference type="SUPFAM" id="SSF46785">
    <property type="entry name" value="Winged helix' DNA-binding domain"/>
    <property type="match status" value="1"/>
</dbReference>
<sequence>MDAQKPASARRSRQEQIARYVLDRESATANELAEMTGVSLMTVHRDLEDLARQGIVRKFRGGVSAQPSSVFESNIEFRLQSRQAEKAAMARVARRHVDAGMAIMLDDATSTLATARLLGDVSPLTVVTNYIGAIEVLRKMPDIRLIALGGEYSHTHDSFGGVGCIDAISQLTVDVVFVSTSAMTPEMTYHQEQEIVLTKRAMLRAAHKKVLLMDSQKIGRRALHQLCPLKDFDVLIVDAGVGAQQLEDMRAGGVNVEVASLRE</sequence>
<feature type="domain" description="HTH deoR-type" evidence="4">
    <location>
        <begin position="10"/>
        <end position="65"/>
    </location>
</feature>
<reference evidence="6" key="1">
    <citation type="journal article" date="2019" name="Int. J. Syst. Evol. Microbiol.">
        <title>The Global Catalogue of Microorganisms (GCM) 10K type strain sequencing project: providing services to taxonomists for standard genome sequencing and annotation.</title>
        <authorList>
            <consortium name="The Broad Institute Genomics Platform"/>
            <consortium name="The Broad Institute Genome Sequencing Center for Infectious Disease"/>
            <person name="Wu L."/>
            <person name="Ma J."/>
        </authorList>
    </citation>
    <scope>NUCLEOTIDE SEQUENCE [LARGE SCALE GENOMIC DNA]</scope>
    <source>
        <strain evidence="6">JCM 14718</strain>
    </source>
</reference>
<gene>
    <name evidence="5" type="ORF">GCM10009765_62980</name>
</gene>
<protein>
    <submittedName>
        <fullName evidence="5">DeoR/GlpR family DNA-binding transcription regulator</fullName>
    </submittedName>
</protein>
<dbReference type="InterPro" id="IPR036388">
    <property type="entry name" value="WH-like_DNA-bd_sf"/>
</dbReference>
<dbReference type="Proteomes" id="UP001500618">
    <property type="component" value="Unassembled WGS sequence"/>
</dbReference>
<evidence type="ECO:0000259" key="4">
    <source>
        <dbReference type="PROSITE" id="PS51000"/>
    </source>
</evidence>
<dbReference type="PROSITE" id="PS51000">
    <property type="entry name" value="HTH_DEOR_2"/>
    <property type="match status" value="1"/>
</dbReference>
<dbReference type="PRINTS" id="PR00037">
    <property type="entry name" value="HTHLACR"/>
</dbReference>
<dbReference type="InterPro" id="IPR001034">
    <property type="entry name" value="DeoR_HTH"/>
</dbReference>
<keyword evidence="3" id="KW-0804">Transcription</keyword>
<keyword evidence="2 5" id="KW-0238">DNA-binding</keyword>
<dbReference type="InterPro" id="IPR014036">
    <property type="entry name" value="DeoR-like_C"/>
</dbReference>
<dbReference type="PANTHER" id="PTHR30363">
    <property type="entry name" value="HTH-TYPE TRANSCRIPTIONAL REGULATOR SRLR-RELATED"/>
    <property type="match status" value="1"/>
</dbReference>
<dbReference type="InterPro" id="IPR036390">
    <property type="entry name" value="WH_DNA-bd_sf"/>
</dbReference>
<evidence type="ECO:0000256" key="1">
    <source>
        <dbReference type="ARBA" id="ARBA00023015"/>
    </source>
</evidence>
<accession>A0ABP4UJU0</accession>
<evidence type="ECO:0000313" key="5">
    <source>
        <dbReference type="EMBL" id="GAA1705175.1"/>
    </source>
</evidence>
<dbReference type="InterPro" id="IPR018356">
    <property type="entry name" value="Tscrpt_reg_HTH_DeoR_CS"/>
</dbReference>
<dbReference type="EMBL" id="BAAANY010000030">
    <property type="protein sequence ID" value="GAA1705175.1"/>
    <property type="molecule type" value="Genomic_DNA"/>
</dbReference>
<dbReference type="Gene3D" id="1.10.10.10">
    <property type="entry name" value="Winged helix-like DNA-binding domain superfamily/Winged helix DNA-binding domain"/>
    <property type="match status" value="1"/>
</dbReference>
<dbReference type="PROSITE" id="PS00894">
    <property type="entry name" value="HTH_DEOR_1"/>
    <property type="match status" value="1"/>
</dbReference>
<evidence type="ECO:0000313" key="6">
    <source>
        <dbReference type="Proteomes" id="UP001500618"/>
    </source>
</evidence>
<keyword evidence="1" id="KW-0805">Transcription regulation</keyword>
<keyword evidence="6" id="KW-1185">Reference proteome</keyword>
<dbReference type="SMART" id="SM01134">
    <property type="entry name" value="DeoRC"/>
    <property type="match status" value="1"/>
</dbReference>
<evidence type="ECO:0000256" key="3">
    <source>
        <dbReference type="ARBA" id="ARBA00023163"/>
    </source>
</evidence>
<comment type="caution">
    <text evidence="5">The sequence shown here is derived from an EMBL/GenBank/DDBJ whole genome shotgun (WGS) entry which is preliminary data.</text>
</comment>
<evidence type="ECO:0000256" key="2">
    <source>
        <dbReference type="ARBA" id="ARBA00023125"/>
    </source>
</evidence>
<dbReference type="Pfam" id="PF00455">
    <property type="entry name" value="DeoRC"/>
    <property type="match status" value="1"/>
</dbReference>
<name>A0ABP4UJU0_9ACTN</name>
<dbReference type="PANTHER" id="PTHR30363:SF44">
    <property type="entry name" value="AGA OPERON TRANSCRIPTIONAL REPRESSOR-RELATED"/>
    <property type="match status" value="1"/>
</dbReference>
<dbReference type="RefSeq" id="WP_344313882.1">
    <property type="nucleotide sequence ID" value="NZ_BAAANY010000030.1"/>
</dbReference>
<dbReference type="GO" id="GO:0003677">
    <property type="term" value="F:DNA binding"/>
    <property type="evidence" value="ECO:0007669"/>
    <property type="project" value="UniProtKB-KW"/>
</dbReference>
<dbReference type="SMART" id="SM00420">
    <property type="entry name" value="HTH_DEOR"/>
    <property type="match status" value="1"/>
</dbReference>
<dbReference type="InterPro" id="IPR037171">
    <property type="entry name" value="NagB/RpiA_transferase-like"/>
</dbReference>
<organism evidence="5 6">
    <name type="scientific">Fodinicola feengrottensis</name>
    <dbReference type="NCBI Taxonomy" id="435914"/>
    <lineage>
        <taxon>Bacteria</taxon>
        <taxon>Bacillati</taxon>
        <taxon>Actinomycetota</taxon>
        <taxon>Actinomycetes</taxon>
        <taxon>Mycobacteriales</taxon>
        <taxon>Fodinicola</taxon>
    </lineage>
</organism>